<gene>
    <name evidence="2" type="ORF">LMK00_09785</name>
</gene>
<dbReference type="Proteomes" id="UP001056730">
    <property type="component" value="Chromosome"/>
</dbReference>
<protein>
    <submittedName>
        <fullName evidence="2">Uncharacterized protein</fullName>
    </submittedName>
</protein>
<dbReference type="AlphaFoldDB" id="A0A9Q9D6K9"/>
<accession>A0A9Q9D6K9</accession>
<keyword evidence="1" id="KW-1133">Transmembrane helix</keyword>
<evidence type="ECO:0000256" key="1">
    <source>
        <dbReference type="SAM" id="Phobius"/>
    </source>
</evidence>
<proteinExistence type="predicted"/>
<sequence length="209" mass="24095">MVQSQYEELFNESEDLLKQMSYMLESPSPLPSPNVHQVKKRKLKRWVRSGIILFTLFILLLALAMGGGQLLRIIGRYVPLSSNVEVQSKPQSMSDDTLEHTEDNYPSNMAKVRVSLEIKAEKQRKSGQLVIQNLPTNHTRLRFTILVEGKKEPIFRSEMIDPGYAVTEIPLDKQYLNGKHKARLLLEFYEMEQENKITESLMDIMINAT</sequence>
<feature type="transmembrane region" description="Helical" evidence="1">
    <location>
        <begin position="50"/>
        <end position="71"/>
    </location>
</feature>
<name>A0A9Q9D6K9_9LACT</name>
<dbReference type="KEGG" id="lfo:LMK00_09785"/>
<dbReference type="RefSeq" id="WP_252175375.1">
    <property type="nucleotide sequence ID" value="NZ_CP086395.1"/>
</dbReference>
<organism evidence="2 3">
    <name type="scientific">Lactococcus formosensis</name>
    <dbReference type="NCBI Taxonomy" id="1281486"/>
    <lineage>
        <taxon>Bacteria</taxon>
        <taxon>Bacillati</taxon>
        <taxon>Bacillota</taxon>
        <taxon>Bacilli</taxon>
        <taxon>Lactobacillales</taxon>
        <taxon>Streptococcaceae</taxon>
        <taxon>Lactococcus</taxon>
    </lineage>
</organism>
<evidence type="ECO:0000313" key="2">
    <source>
        <dbReference type="EMBL" id="USJ20092.1"/>
    </source>
</evidence>
<evidence type="ECO:0000313" key="3">
    <source>
        <dbReference type="Proteomes" id="UP001056730"/>
    </source>
</evidence>
<reference evidence="2" key="1">
    <citation type="journal article" date="2022" name="Front. Microbiol.">
        <title>Feed Insects as a Reservoir of Granadaene-Producing Lactococci.</title>
        <authorList>
            <person name="Neuzil-Bunesova V."/>
            <person name="Ramirez Garcia A."/>
            <person name="Modrackova N."/>
            <person name="Makovska M."/>
            <person name="Sabolova M."/>
            <person name="Sproer C."/>
            <person name="Bunk B."/>
            <person name="Blom J."/>
            <person name="Schwab C."/>
        </authorList>
    </citation>
    <scope>NUCLEOTIDE SEQUENCE</scope>
    <source>
        <strain evidence="2">I4/6O</strain>
    </source>
</reference>
<keyword evidence="1" id="KW-0812">Transmembrane</keyword>
<keyword evidence="1" id="KW-0472">Membrane</keyword>
<dbReference type="EMBL" id="CP086395">
    <property type="protein sequence ID" value="USJ20092.1"/>
    <property type="molecule type" value="Genomic_DNA"/>
</dbReference>